<accession>A0A6N2FIW1</accession>
<evidence type="ECO:0000313" key="1">
    <source>
        <dbReference type="EMBL" id="OLF89971.1"/>
    </source>
</evidence>
<comment type="caution">
    <text evidence="1">The sequence shown here is derived from an EMBL/GenBank/DDBJ whole genome shotgun (WGS) entry which is preliminary data.</text>
</comment>
<proteinExistence type="predicted"/>
<name>A0A6N2FIW1_9BACI</name>
<dbReference type="RefSeq" id="WP_023857330.1">
    <property type="nucleotide sequence ID" value="NZ_JAPEZR010000001.1"/>
</dbReference>
<sequence>MGVNDPKKDRITLTYQYVNPYTAGAQIAGLMNAGTNYLLQTLSVSIGKSNMQELQPLTEKQIGSLVY</sequence>
<dbReference type="EMBL" id="LKPO01000021">
    <property type="protein sequence ID" value="OLF89971.1"/>
    <property type="molecule type" value="Genomic_DNA"/>
</dbReference>
<evidence type="ECO:0000313" key="2">
    <source>
        <dbReference type="Proteomes" id="UP000185604"/>
    </source>
</evidence>
<dbReference type="AlphaFoldDB" id="A0A6N2FIW1"/>
<protein>
    <submittedName>
        <fullName evidence="1">Uncharacterized protein</fullName>
    </submittedName>
</protein>
<dbReference type="Proteomes" id="UP000185604">
    <property type="component" value="Unassembled WGS sequence"/>
</dbReference>
<gene>
    <name evidence="1" type="ORF">B4121_3246</name>
</gene>
<reference evidence="1 2" key="1">
    <citation type="journal article" date="2016" name="Front. Microbiol.">
        <title>High-Level Heat Resistance of Spores of Bacillus amyloliquefaciens and Bacillus licheniformis Results from the Presence of a spoVA Operon in a Tn1546 Transposon.</title>
        <authorList>
            <person name="Berendsen E.M."/>
            <person name="Koning R.A."/>
            <person name="Boekhorst J."/>
            <person name="de Jong A."/>
            <person name="Kuipers O.P."/>
            <person name="Wells-Bennik M.H."/>
        </authorList>
    </citation>
    <scope>NUCLEOTIDE SEQUENCE [LARGE SCALE GENOMIC DNA]</scope>
    <source>
        <strain evidence="1 2">B4121</strain>
    </source>
</reference>
<organism evidence="1 2">
    <name type="scientific">Bacillus paralicheniformis</name>
    <dbReference type="NCBI Taxonomy" id="1648923"/>
    <lineage>
        <taxon>Bacteria</taxon>
        <taxon>Bacillati</taxon>
        <taxon>Bacillota</taxon>
        <taxon>Bacilli</taxon>
        <taxon>Bacillales</taxon>
        <taxon>Bacillaceae</taxon>
        <taxon>Bacillus</taxon>
    </lineage>
</organism>